<reference evidence="1 2" key="1">
    <citation type="submission" date="2019-06" db="EMBL/GenBank/DDBJ databases">
        <title>Sequencing the genomes of 1000 actinobacteria strains.</title>
        <authorList>
            <person name="Klenk H.-P."/>
        </authorList>
    </citation>
    <scope>NUCLEOTIDE SEQUENCE [LARGE SCALE GENOMIC DNA]</scope>
    <source>
        <strain evidence="1 2">DSM 45511</strain>
    </source>
</reference>
<protein>
    <recommendedName>
        <fullName evidence="3">Cupin domain</fullName>
    </recommendedName>
</protein>
<gene>
    <name evidence="1" type="ORF">FB388_5682</name>
</gene>
<dbReference type="EMBL" id="VFPH01000002">
    <property type="protein sequence ID" value="TQM38445.1"/>
    <property type="molecule type" value="Genomic_DNA"/>
</dbReference>
<evidence type="ECO:0008006" key="3">
    <source>
        <dbReference type="Google" id="ProtNLM"/>
    </source>
</evidence>
<comment type="caution">
    <text evidence="1">The sequence shown here is derived from an EMBL/GenBank/DDBJ whole genome shotgun (WGS) entry which is preliminary data.</text>
</comment>
<accession>A0A543FXB5</accession>
<dbReference type="Proteomes" id="UP000319818">
    <property type="component" value="Unassembled WGS sequence"/>
</dbReference>
<dbReference type="AlphaFoldDB" id="A0A543FXB5"/>
<name>A0A543FXB5_9PSEU</name>
<dbReference type="RefSeq" id="WP_142105117.1">
    <property type="nucleotide sequence ID" value="NZ_VFPH01000002.1"/>
</dbReference>
<sequence>MAATPPRARRFSSAIGEDAVRFGDRILIAPALGKEAGGSMSAYTSFLYAGARADLPASYAEVWVVLRGAIRVGAASDAVTVRAGDFVHVPEQAPGVVEALEDTTMVCVSVPAH</sequence>
<keyword evidence="2" id="KW-1185">Reference proteome</keyword>
<dbReference type="Gene3D" id="2.60.120.10">
    <property type="entry name" value="Jelly Rolls"/>
    <property type="match status" value="1"/>
</dbReference>
<dbReference type="InterPro" id="IPR014710">
    <property type="entry name" value="RmlC-like_jellyroll"/>
</dbReference>
<dbReference type="OrthoDB" id="3430665at2"/>
<evidence type="ECO:0000313" key="1">
    <source>
        <dbReference type="EMBL" id="TQM38445.1"/>
    </source>
</evidence>
<proteinExistence type="predicted"/>
<dbReference type="SUPFAM" id="SSF51182">
    <property type="entry name" value="RmlC-like cupins"/>
    <property type="match status" value="1"/>
</dbReference>
<organism evidence="1 2">
    <name type="scientific">Pseudonocardia cypriaca</name>
    <dbReference type="NCBI Taxonomy" id="882449"/>
    <lineage>
        <taxon>Bacteria</taxon>
        <taxon>Bacillati</taxon>
        <taxon>Actinomycetota</taxon>
        <taxon>Actinomycetes</taxon>
        <taxon>Pseudonocardiales</taxon>
        <taxon>Pseudonocardiaceae</taxon>
        <taxon>Pseudonocardia</taxon>
    </lineage>
</organism>
<dbReference type="InterPro" id="IPR011051">
    <property type="entry name" value="RmlC_Cupin_sf"/>
</dbReference>
<evidence type="ECO:0000313" key="2">
    <source>
        <dbReference type="Proteomes" id="UP000319818"/>
    </source>
</evidence>